<feature type="compositionally biased region" description="Basic and acidic residues" evidence="1">
    <location>
        <begin position="501"/>
        <end position="517"/>
    </location>
</feature>
<dbReference type="AlphaFoldDB" id="G7E1X6"/>
<feature type="compositionally biased region" description="Polar residues" evidence="1">
    <location>
        <begin position="544"/>
        <end position="559"/>
    </location>
</feature>
<feature type="compositionally biased region" description="Pro residues" evidence="1">
    <location>
        <begin position="1"/>
        <end position="13"/>
    </location>
</feature>
<proteinExistence type="predicted"/>
<reference evidence="2 3" key="2">
    <citation type="journal article" date="2012" name="Open Biol.">
        <title>Characteristics of nucleosomes and linker DNA regions on the genome of the basidiomycete Mixia osmundae revealed by mono- and dinucleosome mapping.</title>
        <authorList>
            <person name="Nishida H."/>
            <person name="Kondo S."/>
            <person name="Matsumoto T."/>
            <person name="Suzuki Y."/>
            <person name="Yoshikawa H."/>
            <person name="Taylor T.D."/>
            <person name="Sugiyama J."/>
        </authorList>
    </citation>
    <scope>NUCLEOTIDE SEQUENCE [LARGE SCALE GENOMIC DNA]</scope>
    <source>
        <strain evidence="3">CBS 9802 / IAM 14324 / JCM 22182 / KY 12970</strain>
    </source>
</reference>
<organism evidence="2 3">
    <name type="scientific">Mixia osmundae (strain CBS 9802 / IAM 14324 / JCM 22182 / KY 12970)</name>
    <dbReference type="NCBI Taxonomy" id="764103"/>
    <lineage>
        <taxon>Eukaryota</taxon>
        <taxon>Fungi</taxon>
        <taxon>Dikarya</taxon>
        <taxon>Basidiomycota</taxon>
        <taxon>Pucciniomycotina</taxon>
        <taxon>Mixiomycetes</taxon>
        <taxon>Mixiales</taxon>
        <taxon>Mixiaceae</taxon>
        <taxon>Mixia</taxon>
    </lineage>
</organism>
<name>G7E1X6_MIXOS</name>
<protein>
    <submittedName>
        <fullName evidence="2">Uncharacterized protein</fullName>
    </submittedName>
</protein>
<dbReference type="InParanoid" id="G7E1X6"/>
<feature type="compositionally biased region" description="Polar residues" evidence="1">
    <location>
        <begin position="477"/>
        <end position="491"/>
    </location>
</feature>
<dbReference type="Proteomes" id="UP000009131">
    <property type="component" value="Unassembled WGS sequence"/>
</dbReference>
<evidence type="ECO:0000313" key="3">
    <source>
        <dbReference type="Proteomes" id="UP000009131"/>
    </source>
</evidence>
<accession>G7E1X6</accession>
<feature type="region of interest" description="Disordered" evidence="1">
    <location>
        <begin position="397"/>
        <end position="416"/>
    </location>
</feature>
<feature type="region of interest" description="Disordered" evidence="1">
    <location>
        <begin position="273"/>
        <end position="313"/>
    </location>
</feature>
<dbReference type="HOGENOM" id="CLU_410534_0_0_1"/>
<dbReference type="EMBL" id="BABT02000108">
    <property type="protein sequence ID" value="GAA96889.1"/>
    <property type="molecule type" value="Genomic_DNA"/>
</dbReference>
<feature type="compositionally biased region" description="Polar residues" evidence="1">
    <location>
        <begin position="597"/>
        <end position="614"/>
    </location>
</feature>
<dbReference type="RefSeq" id="XP_014567267.1">
    <property type="nucleotide sequence ID" value="XM_014711781.1"/>
</dbReference>
<feature type="region of interest" description="Disordered" evidence="1">
    <location>
        <begin position="158"/>
        <end position="204"/>
    </location>
</feature>
<feature type="compositionally biased region" description="Polar residues" evidence="1">
    <location>
        <begin position="248"/>
        <end position="261"/>
    </location>
</feature>
<keyword evidence="3" id="KW-1185">Reference proteome</keyword>
<feature type="compositionally biased region" description="Polar residues" evidence="1">
    <location>
        <begin position="108"/>
        <end position="119"/>
    </location>
</feature>
<evidence type="ECO:0000256" key="1">
    <source>
        <dbReference type="SAM" id="MobiDB-lite"/>
    </source>
</evidence>
<feature type="region of interest" description="Disordered" evidence="1">
    <location>
        <begin position="1"/>
        <end position="42"/>
    </location>
</feature>
<sequence length="669" mass="67378">MAAVPPTPHPPGAFPDTPGFGSSAPYSQNEGPLEGAGRSVINAPLLEEESNATAISGVDGTPNAAAEGLGVFQATPDRRGLPALTSDHGLKTDSVQPEGHAGNVEDLGQTSTLGHTPNTDGAVPGVEGVPEPAAEGLGMFQATSAQRGLPAQIDEHDDSLGEHVRSPGHTGNVLGESARTADESPLSNAATAPGPVVETEDASHDAKRGLMAAGASAAVVGGGLTTNQLFDGDAREPTSPHGALLSDLKSQGNQTEPATSVQAVRGAPFATDAIDEPTSSVEPAALAASEPAQLATGAAAANPTSSPAQPRQLPRAIGMFSALPTARADPTTVEAMQAHPVPESEDVNIQDALADAPYQAPLGASSSVEATGLPLTEASPLVANDVSNDVDIPNDELARHSVASEPVTSEPRPEQLTAREPEAIAIAAPSSAAEPGHVEGLTAGPDHEARHAAEAAAALAAGTGGVAAVVATHSSVPGGSVQHESFQQESAPVSGLAQDSAPKKSLDFSPRHAHPDAFEAQVATPPEAVKQAHAHPALPGSVVHASQDQPAAIKTSSAALATAESDKARKSKHRTSTNEGKRSSRAEPTSPKPASPRVQNNRADPSKRASTAGTNYGGKNKTGPTPKFAGPPDGKVPDKPTTSAAHTSPSSGEKKPSFLKKLFGSGKSK</sequence>
<feature type="region of interest" description="Disordered" evidence="1">
    <location>
        <begin position="477"/>
        <end position="669"/>
    </location>
</feature>
<comment type="caution">
    <text evidence="2">The sequence shown here is derived from an EMBL/GenBank/DDBJ whole genome shotgun (WGS) entry which is preliminary data.</text>
</comment>
<feature type="compositionally biased region" description="Low complexity" evidence="1">
    <location>
        <begin position="282"/>
        <end position="295"/>
    </location>
</feature>
<feature type="compositionally biased region" description="Low complexity" evidence="1">
    <location>
        <begin position="640"/>
        <end position="651"/>
    </location>
</feature>
<reference evidence="2 3" key="1">
    <citation type="journal article" date="2011" name="J. Gen. Appl. Microbiol.">
        <title>Draft genome sequencing of the enigmatic basidiomycete Mixia osmundae.</title>
        <authorList>
            <person name="Nishida H."/>
            <person name="Nagatsuka Y."/>
            <person name="Sugiyama J."/>
        </authorList>
    </citation>
    <scope>NUCLEOTIDE SEQUENCE [LARGE SCALE GENOMIC DNA]</scope>
    <source>
        <strain evidence="3">CBS 9802 / IAM 14324 / JCM 22182 / KY 12970</strain>
    </source>
</reference>
<evidence type="ECO:0000313" key="2">
    <source>
        <dbReference type="EMBL" id="GAA96889.1"/>
    </source>
</evidence>
<gene>
    <name evidence="2" type="primary">Mo03562</name>
    <name evidence="2" type="ORF">E5Q_03562</name>
</gene>
<feature type="region of interest" description="Disordered" evidence="1">
    <location>
        <begin position="69"/>
        <end position="125"/>
    </location>
</feature>
<feature type="region of interest" description="Disordered" evidence="1">
    <location>
        <begin position="232"/>
        <end position="261"/>
    </location>
</feature>